<dbReference type="AlphaFoldDB" id="A0A058ZP17"/>
<evidence type="ECO:0000313" key="3">
    <source>
        <dbReference type="EMBL" id="KCV82912.1"/>
    </source>
</evidence>
<keyword evidence="1" id="KW-0732">Signal</keyword>
<sequence>MKTLTFAFVLSAAPAIATEIMPDALQDLPPAQVYVLGEVHDNPIHHAYQAQAVAAIGPKAIVFEMFNADIAAAVTPANRASKETLERALGWASLGWPDFGFYYPIFTAAPNAAIYGGGVPREQLRASVMQGAASVLGEGAADFALQQPLPDAMQATREALQMEAHCNALPEQMLGGMVESQRLRDAMLAQQVRLALQDLGAPVVVITGNGHARNDWGMPAALALAEPDVDVLSIAQFEDLPDTPQPFDLWLITEPVPREDPCAVFTKPQE</sequence>
<dbReference type="PATRIC" id="fig|1461693.3.peg.992"/>
<evidence type="ECO:0000259" key="2">
    <source>
        <dbReference type="Pfam" id="PF04187"/>
    </source>
</evidence>
<accession>A0A058ZP17</accession>
<dbReference type="InterPro" id="IPR007314">
    <property type="entry name" value="Cofac_haem-bd_dom"/>
</dbReference>
<dbReference type="EMBL" id="AQQY01000002">
    <property type="protein sequence ID" value="KCV82912.1"/>
    <property type="molecule type" value="Genomic_DNA"/>
</dbReference>
<name>A0A058ZP17_9RHOB</name>
<evidence type="ECO:0000256" key="1">
    <source>
        <dbReference type="SAM" id="SignalP"/>
    </source>
</evidence>
<feature type="chain" id="PRO_5001572368" description="Haem-binding uptake Tiki superfamily ChaN domain-containing protein" evidence="1">
    <location>
        <begin position="18"/>
        <end position="270"/>
    </location>
</feature>
<organism evidence="3 4">
    <name type="scientific">Actibacterium atlanticum</name>
    <dbReference type="NCBI Taxonomy" id="1461693"/>
    <lineage>
        <taxon>Bacteria</taxon>
        <taxon>Pseudomonadati</taxon>
        <taxon>Pseudomonadota</taxon>
        <taxon>Alphaproteobacteria</taxon>
        <taxon>Rhodobacterales</taxon>
        <taxon>Roseobacteraceae</taxon>
        <taxon>Actibacterium</taxon>
    </lineage>
</organism>
<keyword evidence="4" id="KW-1185">Reference proteome</keyword>
<comment type="caution">
    <text evidence="3">The sequence shown here is derived from an EMBL/GenBank/DDBJ whole genome shotgun (WGS) entry which is preliminary data.</text>
</comment>
<dbReference type="CDD" id="cd14727">
    <property type="entry name" value="ChanN-like"/>
    <property type="match status" value="1"/>
</dbReference>
<dbReference type="STRING" id="1461693.ATO10_04862"/>
<evidence type="ECO:0000313" key="4">
    <source>
        <dbReference type="Proteomes" id="UP000024836"/>
    </source>
</evidence>
<dbReference type="eggNOG" id="COG3016">
    <property type="taxonomic scope" value="Bacteria"/>
</dbReference>
<dbReference type="SUPFAM" id="SSF159501">
    <property type="entry name" value="EreA/ChaN-like"/>
    <property type="match status" value="1"/>
</dbReference>
<proteinExistence type="predicted"/>
<dbReference type="Gene3D" id="3.40.50.11550">
    <property type="match status" value="1"/>
</dbReference>
<dbReference type="RefSeq" id="WP_035248812.1">
    <property type="nucleotide sequence ID" value="NZ_AQQY01000002.1"/>
</dbReference>
<gene>
    <name evidence="3" type="ORF">ATO10_04862</name>
</gene>
<reference evidence="3 4" key="1">
    <citation type="submission" date="2013-04" db="EMBL/GenBank/DDBJ databases">
        <title>Shimia sp. 22II-S11-Z10 Genome Sequencing.</title>
        <authorList>
            <person name="Lai Q."/>
            <person name="Li G."/>
            <person name="Shao Z."/>
        </authorList>
    </citation>
    <scope>NUCLEOTIDE SEQUENCE [LARGE SCALE GENOMIC DNA]</scope>
    <source>
        <strain evidence="4">22II-S11-Z10</strain>
    </source>
</reference>
<feature type="domain" description="Haem-binding uptake Tiki superfamily ChaN" evidence="2">
    <location>
        <begin position="25"/>
        <end position="222"/>
    </location>
</feature>
<dbReference type="Pfam" id="PF04187">
    <property type="entry name" value="Cofac_haem_bdg"/>
    <property type="match status" value="1"/>
</dbReference>
<protein>
    <recommendedName>
        <fullName evidence="2">Haem-binding uptake Tiki superfamily ChaN domain-containing protein</fullName>
    </recommendedName>
</protein>
<dbReference type="Proteomes" id="UP000024836">
    <property type="component" value="Unassembled WGS sequence"/>
</dbReference>
<feature type="signal peptide" evidence="1">
    <location>
        <begin position="1"/>
        <end position="17"/>
    </location>
</feature>